<proteinExistence type="predicted"/>
<reference evidence="1 2" key="1">
    <citation type="submission" date="2020-08" db="EMBL/GenBank/DDBJ databases">
        <title>Whole genome sequence of Shewanella sp strain PS-2.</title>
        <authorList>
            <person name="Das S.K."/>
        </authorList>
    </citation>
    <scope>NUCLEOTIDE SEQUENCE [LARGE SCALE GENOMIC DNA]</scope>
    <source>
        <strain evidence="1 2">PS-2</strain>
    </source>
</reference>
<dbReference type="EMBL" id="JACSDI010000004">
    <property type="protein sequence ID" value="MCG9964013.1"/>
    <property type="molecule type" value="Genomic_DNA"/>
</dbReference>
<keyword evidence="2" id="KW-1185">Reference proteome</keyword>
<dbReference type="Proteomes" id="UP000829384">
    <property type="component" value="Unassembled WGS sequence"/>
</dbReference>
<gene>
    <name evidence="1" type="ORF">H9J30_08820</name>
</gene>
<evidence type="ECO:0000313" key="2">
    <source>
        <dbReference type="Proteomes" id="UP000829384"/>
    </source>
</evidence>
<protein>
    <submittedName>
        <fullName evidence="1">Uncharacterized protein</fullName>
    </submittedName>
</protein>
<sequence length="55" mass="6202">MCDLIRVKQMDLVIRAVENNSTTTDKEIAIALLAELITSCLNEHQHQQPEEPRAA</sequence>
<dbReference type="RefSeq" id="WP_240130681.1">
    <property type="nucleotide sequence ID" value="NZ_JACSDI010000004.1"/>
</dbReference>
<name>A0ABS9QWR6_9GAMM</name>
<accession>A0ABS9QWR6</accession>
<comment type="caution">
    <text evidence="1">The sequence shown here is derived from an EMBL/GenBank/DDBJ whole genome shotgun (WGS) entry which is preliminary data.</text>
</comment>
<organism evidence="1 2">
    <name type="scientific">Shewanella cutis</name>
    <dbReference type="NCBI Taxonomy" id="2766780"/>
    <lineage>
        <taxon>Bacteria</taxon>
        <taxon>Pseudomonadati</taxon>
        <taxon>Pseudomonadota</taxon>
        <taxon>Gammaproteobacteria</taxon>
        <taxon>Alteromonadales</taxon>
        <taxon>Shewanellaceae</taxon>
        <taxon>Shewanella</taxon>
    </lineage>
</organism>
<evidence type="ECO:0000313" key="1">
    <source>
        <dbReference type="EMBL" id="MCG9964013.1"/>
    </source>
</evidence>